<dbReference type="GeneID" id="116657209"/>
<organism evidence="2 3">
    <name type="scientific">Camelus ferus</name>
    <name type="common">Wild bactrian camel</name>
    <name type="synonym">Camelus bactrianus ferus</name>
    <dbReference type="NCBI Taxonomy" id="419612"/>
    <lineage>
        <taxon>Eukaryota</taxon>
        <taxon>Metazoa</taxon>
        <taxon>Chordata</taxon>
        <taxon>Craniata</taxon>
        <taxon>Vertebrata</taxon>
        <taxon>Euteleostomi</taxon>
        <taxon>Mammalia</taxon>
        <taxon>Eutheria</taxon>
        <taxon>Laurasiatheria</taxon>
        <taxon>Artiodactyla</taxon>
        <taxon>Tylopoda</taxon>
        <taxon>Camelidae</taxon>
        <taxon>Camelus</taxon>
    </lineage>
</organism>
<dbReference type="AlphaFoldDB" id="A0A8B8RCI2"/>
<accession>A0A8B8RCI2</accession>
<reference evidence="3" key="1">
    <citation type="submission" date="2025-08" db="UniProtKB">
        <authorList>
            <consortium name="RefSeq"/>
        </authorList>
    </citation>
    <scope>IDENTIFICATION</scope>
    <source>
        <tissue evidence="3">Ear skin</tissue>
    </source>
</reference>
<evidence type="ECO:0000256" key="1">
    <source>
        <dbReference type="SAM" id="MobiDB-lite"/>
    </source>
</evidence>
<sequence>MNGMYQFQPELQECAPPPRQGTQPTVEGRGPRGLGAGSGGTGVLMDGAHAHLSLGMCVCARAHTRRGTYNLGTYTETLQRGTHSGTCHPHHDLHKQMHIVGVFAHTEPCTHVHPPPPHKRIAVECIQNTVGPHTRQRHTDAHSVVHTHRDPQTHLEGGPRGTASVSLADRPKAESPKVLGTKHHALIPLSALLAWPSGPQASWEELHWCGVVDGAPLTQVLVFLVLCHCLRASAAAAAAWRNGALVGPSVQPHSPGPPTQPLAATAASQPSGPARSSLLQCLPGPAPAGHRVSRGTWGKQASRPHGNQASCQTFHSSIRPFIYPSRNYLLSACVMPGTTVIPISQDTPVPVPTSLQIPAHTYTLFGFPMILKLLISYGNPDFCLFGKMGKSDVRPAKLPPRLPEYCRWPRALPSAAAGLCLSWGCLTPPQVGFCVCGRGPQPKQGQPSVAGGPGFTPLI</sequence>
<keyword evidence="2" id="KW-1185">Reference proteome</keyword>
<dbReference type="KEGG" id="cfr:116657209"/>
<dbReference type="Proteomes" id="UP000694856">
    <property type="component" value="Chromosome 17"/>
</dbReference>
<protein>
    <submittedName>
        <fullName evidence="3">Uncharacterized protein LOC116657209</fullName>
    </submittedName>
</protein>
<gene>
    <name evidence="3" type="primary">LOC116657209</name>
</gene>
<feature type="compositionally biased region" description="Basic and acidic residues" evidence="1">
    <location>
        <begin position="138"/>
        <end position="153"/>
    </location>
</feature>
<evidence type="ECO:0000313" key="2">
    <source>
        <dbReference type="Proteomes" id="UP000694856"/>
    </source>
</evidence>
<feature type="region of interest" description="Disordered" evidence="1">
    <location>
        <begin position="1"/>
        <end position="40"/>
    </location>
</feature>
<feature type="region of interest" description="Disordered" evidence="1">
    <location>
        <begin position="138"/>
        <end position="178"/>
    </location>
</feature>
<feature type="compositionally biased region" description="Gly residues" evidence="1">
    <location>
        <begin position="31"/>
        <end position="40"/>
    </location>
</feature>
<name>A0A8B8RCI2_CAMFR</name>
<dbReference type="RefSeq" id="XP_032314724.1">
    <property type="nucleotide sequence ID" value="XM_032458833.1"/>
</dbReference>
<evidence type="ECO:0000313" key="3">
    <source>
        <dbReference type="RefSeq" id="XP_032314724.1"/>
    </source>
</evidence>
<proteinExistence type="predicted"/>
<feature type="region of interest" description="Disordered" evidence="1">
    <location>
        <begin position="249"/>
        <end position="309"/>
    </location>
</feature>